<name>A0A0R0CSP5_9GAMM</name>
<evidence type="ECO:0000256" key="1">
    <source>
        <dbReference type="SAM" id="MobiDB-lite"/>
    </source>
</evidence>
<proteinExistence type="predicted"/>
<gene>
    <name evidence="2" type="ORF">ABB28_12930</name>
</gene>
<dbReference type="Proteomes" id="UP000051386">
    <property type="component" value="Unassembled WGS sequence"/>
</dbReference>
<comment type="caution">
    <text evidence="2">The sequence shown here is derived from an EMBL/GenBank/DDBJ whole genome shotgun (WGS) entry which is preliminary data.</text>
</comment>
<feature type="region of interest" description="Disordered" evidence="1">
    <location>
        <begin position="104"/>
        <end position="132"/>
    </location>
</feature>
<dbReference type="EMBL" id="LDJK01000060">
    <property type="protein sequence ID" value="KRG72972.1"/>
    <property type="molecule type" value="Genomic_DNA"/>
</dbReference>
<evidence type="ECO:0000313" key="3">
    <source>
        <dbReference type="Proteomes" id="UP000051386"/>
    </source>
</evidence>
<protein>
    <submittedName>
        <fullName evidence="2">Uncharacterized protein</fullName>
    </submittedName>
</protein>
<reference evidence="2 3" key="1">
    <citation type="submission" date="2015-05" db="EMBL/GenBank/DDBJ databases">
        <title>Genome sequencing and analysis of members of genus Stenotrophomonas.</title>
        <authorList>
            <person name="Patil P.P."/>
            <person name="Midha S."/>
            <person name="Patil P.B."/>
        </authorList>
    </citation>
    <scope>NUCLEOTIDE SEQUENCE [LARGE SCALE GENOMIC DNA]</scope>
    <source>
        <strain evidence="2 3">DSM 21508</strain>
    </source>
</reference>
<dbReference type="RefSeq" id="WP_057509000.1">
    <property type="nucleotide sequence ID" value="NZ_LDJK01000060.1"/>
</dbReference>
<sequence>MDIAHCTLDGVDYTAVRFQQLPPADLEAKRRNLTCVRCGQQAFFRKKAASGRAACFGARPHAPGCGMAAEDHLRVESGIGPDEAITHNTDVLVVDLNFGAVQGAPHLQDDGQADPGRRGGRHLHGDGQRTARTHRRLSTLLKHLRSSPAFGASDQAIEIGGIEGRTLRDFFVEFPALQPRHFDRLAGCWGLVTDAGERDGTVWLNSGGRGDISIGIPDHIWPEFKRRFRVDDLEDLAGAYVLAVGTPSRSQYGKRYLIVDDIEFVTASLA</sequence>
<dbReference type="AlphaFoldDB" id="A0A0R0CSP5"/>
<evidence type="ECO:0000313" key="2">
    <source>
        <dbReference type="EMBL" id="KRG72972.1"/>
    </source>
</evidence>
<organism evidence="2 3">
    <name type="scientific">Stenotrophomonas chelatiphaga</name>
    <dbReference type="NCBI Taxonomy" id="517011"/>
    <lineage>
        <taxon>Bacteria</taxon>
        <taxon>Pseudomonadati</taxon>
        <taxon>Pseudomonadota</taxon>
        <taxon>Gammaproteobacteria</taxon>
        <taxon>Lysobacterales</taxon>
        <taxon>Lysobacteraceae</taxon>
        <taxon>Stenotrophomonas</taxon>
    </lineage>
</organism>
<keyword evidence="3" id="KW-1185">Reference proteome</keyword>
<accession>A0A0R0CSP5</accession>
<dbReference type="PATRIC" id="fig|517011.3.peg.2504"/>